<dbReference type="Gene3D" id="3.90.180.10">
    <property type="entry name" value="Medium-chain alcohol dehydrogenases, catalytic domain"/>
    <property type="match status" value="1"/>
</dbReference>
<evidence type="ECO:0000313" key="7">
    <source>
        <dbReference type="Proteomes" id="UP000698800"/>
    </source>
</evidence>
<gene>
    <name evidence="6" type="ORF">FGG08_000134</name>
</gene>
<dbReference type="InterPro" id="IPR013149">
    <property type="entry name" value="ADH-like_C"/>
</dbReference>
<dbReference type="InterPro" id="IPR036291">
    <property type="entry name" value="NAD(P)-bd_dom_sf"/>
</dbReference>
<dbReference type="InterPro" id="IPR013154">
    <property type="entry name" value="ADH-like_N"/>
</dbReference>
<dbReference type="PROSITE" id="PS01162">
    <property type="entry name" value="QOR_ZETA_CRYSTAL"/>
    <property type="match status" value="1"/>
</dbReference>
<dbReference type="Pfam" id="PF08240">
    <property type="entry name" value="ADH_N"/>
    <property type="match status" value="1"/>
</dbReference>
<dbReference type="FunFam" id="3.40.50.720:FF:000053">
    <property type="entry name" value="Quinone oxidoreductase 1"/>
    <property type="match status" value="1"/>
</dbReference>
<dbReference type="GO" id="GO:0070402">
    <property type="term" value="F:NADPH binding"/>
    <property type="evidence" value="ECO:0007669"/>
    <property type="project" value="TreeGrafter"/>
</dbReference>
<comment type="caution">
    <text evidence="6">The sequence shown here is derived from an EMBL/GenBank/DDBJ whole genome shotgun (WGS) entry which is preliminary data.</text>
</comment>
<feature type="domain" description="Enoyl reductase (ER)" evidence="5">
    <location>
        <begin position="17"/>
        <end position="327"/>
    </location>
</feature>
<dbReference type="InterPro" id="IPR002364">
    <property type="entry name" value="Quin_OxRdtase/zeta-crystal_CS"/>
</dbReference>
<keyword evidence="1" id="KW-0521">NADP</keyword>
<dbReference type="SMART" id="SM00829">
    <property type="entry name" value="PKS_ER"/>
    <property type="match status" value="1"/>
</dbReference>
<dbReference type="GO" id="GO:0035925">
    <property type="term" value="F:mRNA 3'-UTR AU-rich region binding"/>
    <property type="evidence" value="ECO:0007669"/>
    <property type="project" value="TreeGrafter"/>
</dbReference>
<dbReference type="InterPro" id="IPR047618">
    <property type="entry name" value="QOR-like"/>
</dbReference>
<dbReference type="SUPFAM" id="SSF50129">
    <property type="entry name" value="GroES-like"/>
    <property type="match status" value="1"/>
</dbReference>
<evidence type="ECO:0000256" key="3">
    <source>
        <dbReference type="ARBA" id="ARBA00043088"/>
    </source>
</evidence>
<evidence type="ECO:0000313" key="6">
    <source>
        <dbReference type="EMBL" id="KAH0547645.1"/>
    </source>
</evidence>
<dbReference type="AlphaFoldDB" id="A0A9P8IFV7"/>
<dbReference type="OrthoDB" id="48317at2759"/>
<evidence type="ECO:0000259" key="5">
    <source>
        <dbReference type="SMART" id="SM00829"/>
    </source>
</evidence>
<accession>A0A9P8IFV7</accession>
<sequence>MATVPGTMRGVLIESTGGTEVLQYKTDIPVPEPKEGEILVKNYCIGINYIDIYFRTGLYPSPKPEILGREAAGHIVALGPNAPTSFRLGDRVVYLGAGTYAEYSTTSAAKTALIPSSVSSSDAAASFLQGLTALTLVREAYPVKPGEFILVHAAAGGTGLWLCQILKSIGARTIGTVSTEAKAELARRNGAEFVVVYGREDVVERVKEITQGEGVAAVFDGVGKDTFEGDLEAVSRKGTVVTFGNASGPVPPFTISRLSAKNVKLARPMLYNYIYTRGEFDHHTNELFRFIVEGKANIHVHEIYPLQDVARAHTDLEGRKTTGKLLLKP</sequence>
<name>A0A9P8IFV7_9PEZI</name>
<keyword evidence="2" id="KW-0560">Oxidoreductase</keyword>
<dbReference type="Proteomes" id="UP000698800">
    <property type="component" value="Unassembled WGS sequence"/>
</dbReference>
<dbReference type="GO" id="GO:0005829">
    <property type="term" value="C:cytosol"/>
    <property type="evidence" value="ECO:0007669"/>
    <property type="project" value="TreeGrafter"/>
</dbReference>
<dbReference type="EMBL" id="JAGHQL010000002">
    <property type="protein sequence ID" value="KAH0547645.1"/>
    <property type="molecule type" value="Genomic_DNA"/>
</dbReference>
<proteinExistence type="predicted"/>
<protein>
    <recommendedName>
        <fullName evidence="4">Probable quinone oxidoreductase</fullName>
    </recommendedName>
    <alternativeName>
        <fullName evidence="3">NADPH:quinone reductase</fullName>
    </alternativeName>
</protein>
<dbReference type="Pfam" id="PF00107">
    <property type="entry name" value="ADH_zinc_N"/>
    <property type="match status" value="1"/>
</dbReference>
<evidence type="ECO:0000256" key="2">
    <source>
        <dbReference type="ARBA" id="ARBA00023002"/>
    </source>
</evidence>
<dbReference type="SUPFAM" id="SSF51735">
    <property type="entry name" value="NAD(P)-binding Rossmann-fold domains"/>
    <property type="match status" value="1"/>
</dbReference>
<dbReference type="PANTHER" id="PTHR48106:SF13">
    <property type="entry name" value="QUINONE OXIDOREDUCTASE-RELATED"/>
    <property type="match status" value="1"/>
</dbReference>
<dbReference type="GO" id="GO:0003960">
    <property type="term" value="F:quinone reductase (NADPH) activity"/>
    <property type="evidence" value="ECO:0007669"/>
    <property type="project" value="InterPro"/>
</dbReference>
<dbReference type="InterPro" id="IPR020843">
    <property type="entry name" value="ER"/>
</dbReference>
<organism evidence="6 7">
    <name type="scientific">Glutinoglossum americanum</name>
    <dbReference type="NCBI Taxonomy" id="1670608"/>
    <lineage>
        <taxon>Eukaryota</taxon>
        <taxon>Fungi</taxon>
        <taxon>Dikarya</taxon>
        <taxon>Ascomycota</taxon>
        <taxon>Pezizomycotina</taxon>
        <taxon>Geoglossomycetes</taxon>
        <taxon>Geoglossales</taxon>
        <taxon>Geoglossaceae</taxon>
        <taxon>Glutinoglossum</taxon>
    </lineage>
</organism>
<keyword evidence="7" id="KW-1185">Reference proteome</keyword>
<dbReference type="InterPro" id="IPR011032">
    <property type="entry name" value="GroES-like_sf"/>
</dbReference>
<dbReference type="PANTHER" id="PTHR48106">
    <property type="entry name" value="QUINONE OXIDOREDUCTASE PIG3-RELATED"/>
    <property type="match status" value="1"/>
</dbReference>
<dbReference type="GO" id="GO:0008270">
    <property type="term" value="F:zinc ion binding"/>
    <property type="evidence" value="ECO:0007669"/>
    <property type="project" value="InterPro"/>
</dbReference>
<dbReference type="CDD" id="cd05286">
    <property type="entry name" value="QOR2"/>
    <property type="match status" value="1"/>
</dbReference>
<reference evidence="6" key="1">
    <citation type="submission" date="2021-03" db="EMBL/GenBank/DDBJ databases">
        <title>Comparative genomics and phylogenomic investigation of the class Geoglossomycetes provide insights into ecological specialization and systematics.</title>
        <authorList>
            <person name="Melie T."/>
            <person name="Pirro S."/>
            <person name="Miller A.N."/>
            <person name="Quandt A."/>
        </authorList>
    </citation>
    <scope>NUCLEOTIDE SEQUENCE</scope>
    <source>
        <strain evidence="6">GBOQ0MN5Z8</strain>
    </source>
</reference>
<evidence type="ECO:0000256" key="4">
    <source>
        <dbReference type="ARBA" id="ARBA00070796"/>
    </source>
</evidence>
<dbReference type="Gene3D" id="3.40.50.720">
    <property type="entry name" value="NAD(P)-binding Rossmann-like Domain"/>
    <property type="match status" value="1"/>
</dbReference>
<evidence type="ECO:0000256" key="1">
    <source>
        <dbReference type="ARBA" id="ARBA00022857"/>
    </source>
</evidence>